<feature type="region of interest" description="Disordered" evidence="1">
    <location>
        <begin position="1"/>
        <end position="129"/>
    </location>
</feature>
<protein>
    <submittedName>
        <fullName evidence="2">Pco103361</fullName>
    </submittedName>
</protein>
<reference evidence="2" key="2">
    <citation type="journal article" date="2015" name="Data Brief">
        <title>Shoot transcriptome of the giant reed, Arundo donax.</title>
        <authorList>
            <person name="Barrero R.A."/>
            <person name="Guerrero F.D."/>
            <person name="Moolhuijzen P."/>
            <person name="Goolsby J.A."/>
            <person name="Tidwell J."/>
            <person name="Bellgard S.E."/>
            <person name="Bellgard M.I."/>
        </authorList>
    </citation>
    <scope>NUCLEOTIDE SEQUENCE</scope>
    <source>
        <tissue evidence="2">Shoot tissue taken approximately 20 cm above the soil surface</tissue>
    </source>
</reference>
<feature type="compositionally biased region" description="Low complexity" evidence="1">
    <location>
        <begin position="89"/>
        <end position="104"/>
    </location>
</feature>
<accession>A0A0A9E5C6</accession>
<evidence type="ECO:0000313" key="2">
    <source>
        <dbReference type="EMBL" id="JAD95984.1"/>
    </source>
</evidence>
<dbReference type="EMBL" id="GBRH01201911">
    <property type="protein sequence ID" value="JAD95984.1"/>
    <property type="molecule type" value="Transcribed_RNA"/>
</dbReference>
<reference evidence="2" key="1">
    <citation type="submission" date="2014-09" db="EMBL/GenBank/DDBJ databases">
        <authorList>
            <person name="Magalhaes I.L.F."/>
            <person name="Oliveira U."/>
            <person name="Santos F.R."/>
            <person name="Vidigal T.H.D.A."/>
            <person name="Brescovit A.D."/>
            <person name="Santos A.J."/>
        </authorList>
    </citation>
    <scope>NUCLEOTIDE SEQUENCE</scope>
    <source>
        <tissue evidence="2">Shoot tissue taken approximately 20 cm above the soil surface</tissue>
    </source>
</reference>
<organism evidence="2">
    <name type="scientific">Arundo donax</name>
    <name type="common">Giant reed</name>
    <name type="synonym">Donax arundinaceus</name>
    <dbReference type="NCBI Taxonomy" id="35708"/>
    <lineage>
        <taxon>Eukaryota</taxon>
        <taxon>Viridiplantae</taxon>
        <taxon>Streptophyta</taxon>
        <taxon>Embryophyta</taxon>
        <taxon>Tracheophyta</taxon>
        <taxon>Spermatophyta</taxon>
        <taxon>Magnoliopsida</taxon>
        <taxon>Liliopsida</taxon>
        <taxon>Poales</taxon>
        <taxon>Poaceae</taxon>
        <taxon>PACMAD clade</taxon>
        <taxon>Arundinoideae</taxon>
        <taxon>Arundineae</taxon>
        <taxon>Arundo</taxon>
    </lineage>
</organism>
<sequence length="129" mass="13665">MQRILPESSARKIPVSTAPLRKTEALHPSSLQHDPARAQGTRPSRQYGPPSSVSSHTERGSPRLADCSPPTSPSDHSAGRSTFPCARRSGNPPSLPSSSSSTVSGTDRALGAREYSGTPTTWSGWLWTG</sequence>
<evidence type="ECO:0000256" key="1">
    <source>
        <dbReference type="SAM" id="MobiDB-lite"/>
    </source>
</evidence>
<proteinExistence type="predicted"/>
<name>A0A0A9E5C6_ARUDO</name>
<feature type="compositionally biased region" description="Polar residues" evidence="1">
    <location>
        <begin position="41"/>
        <end position="55"/>
    </location>
</feature>
<dbReference type="AlphaFoldDB" id="A0A0A9E5C6"/>